<reference evidence="1 2" key="1">
    <citation type="submission" date="2018-07" db="EMBL/GenBank/DDBJ databases">
        <title>Genomic Encyclopedia of Type Strains, Phase III (KMG-III): the genomes of soil and plant-associated and newly described type strains.</title>
        <authorList>
            <person name="Whitman W."/>
        </authorList>
    </citation>
    <scope>NUCLEOTIDE SEQUENCE [LARGE SCALE GENOMIC DNA]</scope>
    <source>
        <strain evidence="1 2">CECT 7731</strain>
    </source>
</reference>
<sequence length="291" mass="33789">MGYTPFGNGYRHSERTLIMVGDLIDGTSSVSGQRRVIEIAQSMVHHGDAQIVMGNHEFNAICYATKMDSNHYVRLHSEKNQRQHQVFLEAFPFGTEPYWQAIEFFKTMPLWIETPNYRVVHACWNDAAMKRLASELDTQNCFYAESFFQRFGAEEQPLFDDIELILKGPEVPLPDGISFQDKYGHTRTRLRVRWWNNSEVLFQGIEAEIGFQDRNNVSEIYHLASSYCYQSAVPVFFGHYWIPPEDFNHELHNAPAVCLDYSVGRKGGQLMAIRLNESLDKSEWFSVVRYH</sequence>
<dbReference type="InterPro" id="IPR050126">
    <property type="entry name" value="Ap4A_hydrolase"/>
</dbReference>
<dbReference type="PANTHER" id="PTHR42850">
    <property type="entry name" value="METALLOPHOSPHOESTERASE"/>
    <property type="match status" value="1"/>
</dbReference>
<dbReference type="EMBL" id="QPJQ01000006">
    <property type="protein sequence ID" value="RCX07147.1"/>
    <property type="molecule type" value="Genomic_DNA"/>
</dbReference>
<accession>A0A369AG68</accession>
<name>A0A369AG68_9GAMM</name>
<evidence type="ECO:0000313" key="1">
    <source>
        <dbReference type="EMBL" id="RCX07147.1"/>
    </source>
</evidence>
<evidence type="ECO:0008006" key="3">
    <source>
        <dbReference type="Google" id="ProtNLM"/>
    </source>
</evidence>
<organism evidence="1 2">
    <name type="scientific">Marinomonas foliarum</name>
    <dbReference type="NCBI Taxonomy" id="491950"/>
    <lineage>
        <taxon>Bacteria</taxon>
        <taxon>Pseudomonadati</taxon>
        <taxon>Pseudomonadota</taxon>
        <taxon>Gammaproteobacteria</taxon>
        <taxon>Oceanospirillales</taxon>
        <taxon>Oceanospirillaceae</taxon>
        <taxon>Marinomonas</taxon>
    </lineage>
</organism>
<dbReference type="Gene3D" id="3.60.21.10">
    <property type="match status" value="1"/>
</dbReference>
<gene>
    <name evidence="1" type="ORF">DFP77_10614</name>
</gene>
<dbReference type="AlphaFoldDB" id="A0A369AG68"/>
<protein>
    <recommendedName>
        <fullName evidence="3">Calcineurin-like phosphoesterase family protein</fullName>
    </recommendedName>
</protein>
<comment type="caution">
    <text evidence="1">The sequence shown here is derived from an EMBL/GenBank/DDBJ whole genome shotgun (WGS) entry which is preliminary data.</text>
</comment>
<dbReference type="OrthoDB" id="9807890at2"/>
<proteinExistence type="predicted"/>
<dbReference type="GO" id="GO:0005737">
    <property type="term" value="C:cytoplasm"/>
    <property type="evidence" value="ECO:0007669"/>
    <property type="project" value="TreeGrafter"/>
</dbReference>
<dbReference type="PANTHER" id="PTHR42850:SF7">
    <property type="entry name" value="BIS(5'-NUCLEOSYL)-TETRAPHOSPHATASE PRPE [ASYMMETRICAL]"/>
    <property type="match status" value="1"/>
</dbReference>
<evidence type="ECO:0000313" key="2">
    <source>
        <dbReference type="Proteomes" id="UP000253506"/>
    </source>
</evidence>
<dbReference type="SUPFAM" id="SSF56300">
    <property type="entry name" value="Metallo-dependent phosphatases"/>
    <property type="match status" value="1"/>
</dbReference>
<dbReference type="GO" id="GO:0016791">
    <property type="term" value="F:phosphatase activity"/>
    <property type="evidence" value="ECO:0007669"/>
    <property type="project" value="TreeGrafter"/>
</dbReference>
<dbReference type="RefSeq" id="WP_114411081.1">
    <property type="nucleotide sequence ID" value="NZ_QPJQ01000006.1"/>
</dbReference>
<dbReference type="Proteomes" id="UP000253506">
    <property type="component" value="Unassembled WGS sequence"/>
</dbReference>
<dbReference type="InterPro" id="IPR029052">
    <property type="entry name" value="Metallo-depent_PP-like"/>
</dbReference>